<evidence type="ECO:0000313" key="3">
    <source>
        <dbReference type="EMBL" id="CAL1148245.1"/>
    </source>
</evidence>
<keyword evidence="4" id="KW-1185">Reference proteome</keyword>
<dbReference type="EMBL" id="CAMXCT010002002">
    <property type="protein sequence ID" value="CAI3994870.1"/>
    <property type="molecule type" value="Genomic_DNA"/>
</dbReference>
<reference evidence="2" key="1">
    <citation type="submission" date="2022-10" db="EMBL/GenBank/DDBJ databases">
        <authorList>
            <person name="Chen Y."/>
            <person name="Dougan E. K."/>
            <person name="Chan C."/>
            <person name="Rhodes N."/>
            <person name="Thang M."/>
        </authorList>
    </citation>
    <scope>NUCLEOTIDE SEQUENCE</scope>
</reference>
<evidence type="ECO:0000313" key="4">
    <source>
        <dbReference type="Proteomes" id="UP001152797"/>
    </source>
</evidence>
<dbReference type="Proteomes" id="UP001152797">
    <property type="component" value="Unassembled WGS sequence"/>
</dbReference>
<dbReference type="OrthoDB" id="408931at2759"/>
<proteinExistence type="predicted"/>
<reference evidence="3" key="2">
    <citation type="submission" date="2024-04" db="EMBL/GenBank/DDBJ databases">
        <authorList>
            <person name="Chen Y."/>
            <person name="Shah S."/>
            <person name="Dougan E. K."/>
            <person name="Thang M."/>
            <person name="Chan C."/>
        </authorList>
    </citation>
    <scope>NUCLEOTIDE SEQUENCE [LARGE SCALE GENOMIC DNA]</scope>
</reference>
<dbReference type="EMBL" id="CAMXCT020002002">
    <property type="protein sequence ID" value="CAL1148245.1"/>
    <property type="molecule type" value="Genomic_DNA"/>
</dbReference>
<accession>A0A9P1CNY2</accession>
<evidence type="ECO:0000313" key="2">
    <source>
        <dbReference type="EMBL" id="CAI3994870.1"/>
    </source>
</evidence>
<dbReference type="EMBL" id="CAMXCT030002002">
    <property type="protein sequence ID" value="CAL4782182.1"/>
    <property type="molecule type" value="Genomic_DNA"/>
</dbReference>
<keyword evidence="1" id="KW-0812">Transmembrane</keyword>
<name>A0A9P1CNY2_9DINO</name>
<gene>
    <name evidence="2" type="ORF">C1SCF055_LOCUS21485</name>
</gene>
<sequence length="491" mass="56270">MEYRRAMTMSVESSEADGDETVPSTWGRLIEDLFIVYTVPRVARIRAPPLQICYLITFSLCATVMLGWLILTLQLMEFNEISISNSFVRLAPPWANSKSLCYDYDYDCSDSPEAWTPHYCGKAALKDLAERLHINFFKNGTFSKSRWVGGAPRIIADCRHFDVHETLEEEGRPMVMTARTRTLQDRCASPAQEKCIWHNQGFDIDLVQNVEGFFLKIRHDVMAAKVKASNSYSTGFVKIKEKEYQLPCSSEGSCDKKDLKDLSLSNVPSCNVSECWSTKYSDYLSIDLILKAANLSLDSHIPLPSEADLESGSDLPRRFLGTSVGIDVKYENANPGAIFPWPRWYEFRNRYTYTFRKMGDYASETNISGASDTRRLFIRKSGIKVFVSFDGKLASWSWSYAVKQLAIMQVVFTLTMVVVDKVILQTVFKFFPDFSHLPPMKRYYSELNSPTHYEFRSAQSASHLTNMVRDTNQQRFREMKKNFTELPDDSD</sequence>
<keyword evidence="1" id="KW-1133">Transmembrane helix</keyword>
<feature type="transmembrane region" description="Helical" evidence="1">
    <location>
        <begin position="52"/>
        <end position="76"/>
    </location>
</feature>
<protein>
    <submittedName>
        <fullName evidence="2">Uncharacterized protein</fullName>
    </submittedName>
</protein>
<organism evidence="2">
    <name type="scientific">Cladocopium goreaui</name>
    <dbReference type="NCBI Taxonomy" id="2562237"/>
    <lineage>
        <taxon>Eukaryota</taxon>
        <taxon>Sar</taxon>
        <taxon>Alveolata</taxon>
        <taxon>Dinophyceae</taxon>
        <taxon>Suessiales</taxon>
        <taxon>Symbiodiniaceae</taxon>
        <taxon>Cladocopium</taxon>
    </lineage>
</organism>
<keyword evidence="1" id="KW-0472">Membrane</keyword>
<comment type="caution">
    <text evidence="2">The sequence shown here is derived from an EMBL/GenBank/DDBJ whole genome shotgun (WGS) entry which is preliminary data.</text>
</comment>
<evidence type="ECO:0000256" key="1">
    <source>
        <dbReference type="SAM" id="Phobius"/>
    </source>
</evidence>
<dbReference type="AlphaFoldDB" id="A0A9P1CNY2"/>